<reference evidence="1" key="1">
    <citation type="journal article" date="2013" name="Nature">
        <title>Draft genome of the wheat A-genome progenitor Triticum urartu.</title>
        <authorList>
            <person name="Ling H.Q."/>
            <person name="Zhao S."/>
            <person name="Liu D."/>
            <person name="Wang J."/>
            <person name="Sun H."/>
            <person name="Zhang C."/>
            <person name="Fan H."/>
            <person name="Li D."/>
            <person name="Dong L."/>
            <person name="Tao Y."/>
            <person name="Gao C."/>
            <person name="Wu H."/>
            <person name="Li Y."/>
            <person name="Cui Y."/>
            <person name="Guo X."/>
            <person name="Zheng S."/>
            <person name="Wang B."/>
            <person name="Yu K."/>
            <person name="Liang Q."/>
            <person name="Yang W."/>
            <person name="Lou X."/>
            <person name="Chen J."/>
            <person name="Feng M."/>
            <person name="Jian J."/>
            <person name="Zhang X."/>
            <person name="Luo G."/>
            <person name="Jiang Y."/>
            <person name="Liu J."/>
            <person name="Wang Z."/>
            <person name="Sha Y."/>
            <person name="Zhang B."/>
            <person name="Wu H."/>
            <person name="Tang D."/>
            <person name="Shen Q."/>
            <person name="Xue P."/>
            <person name="Zou S."/>
            <person name="Wang X."/>
            <person name="Liu X."/>
            <person name="Wang F."/>
            <person name="Yang Y."/>
            <person name="An X."/>
            <person name="Dong Z."/>
            <person name="Zhang K."/>
            <person name="Zhang X."/>
            <person name="Luo M.C."/>
            <person name="Dvorak J."/>
            <person name="Tong Y."/>
            <person name="Wang J."/>
            <person name="Yang H."/>
            <person name="Li Z."/>
            <person name="Wang D."/>
            <person name="Zhang A."/>
            <person name="Wang J."/>
        </authorList>
    </citation>
    <scope>NUCLEOTIDE SEQUENCE</scope>
</reference>
<dbReference type="AlphaFoldDB" id="M7YL30"/>
<dbReference type="EMBL" id="KD258490">
    <property type="protein sequence ID" value="EMS47581.1"/>
    <property type="molecule type" value="Genomic_DNA"/>
</dbReference>
<name>M7YL30_TRIUA</name>
<gene>
    <name evidence="1" type="ORF">TRIUR3_15940</name>
</gene>
<organism evidence="1">
    <name type="scientific">Triticum urartu</name>
    <name type="common">Red wild einkorn</name>
    <name type="synonym">Crithodium urartu</name>
    <dbReference type="NCBI Taxonomy" id="4572"/>
    <lineage>
        <taxon>Eukaryota</taxon>
        <taxon>Viridiplantae</taxon>
        <taxon>Streptophyta</taxon>
        <taxon>Embryophyta</taxon>
        <taxon>Tracheophyta</taxon>
        <taxon>Spermatophyta</taxon>
        <taxon>Magnoliopsida</taxon>
        <taxon>Liliopsida</taxon>
        <taxon>Poales</taxon>
        <taxon>Poaceae</taxon>
        <taxon>BOP clade</taxon>
        <taxon>Pooideae</taxon>
        <taxon>Triticodae</taxon>
        <taxon>Triticeae</taxon>
        <taxon>Triticinae</taxon>
        <taxon>Triticum</taxon>
    </lineage>
</organism>
<sequence length="182" mass="20098">MVHGHGKCGVWVHAVCNAPVLLFFLELATADFVCMFICSLNYSKNVGAREGVRLITVFRALLILDYLVSANGVVIQKRRRSNSHGVLQEQIMPKGTTPRRWSWIKLLRPGAGACDERRGEAGTWERMDDGCVKDERLGPRRWIRLGPGSDGGWTPGSAEEKRFEILGAKGEGDDGDSDSKQG</sequence>
<evidence type="ECO:0000313" key="1">
    <source>
        <dbReference type="EMBL" id="EMS47581.1"/>
    </source>
</evidence>
<protein>
    <submittedName>
        <fullName evidence="1">Uncharacterized protein</fullName>
    </submittedName>
</protein>
<proteinExistence type="predicted"/>
<accession>M7YL30</accession>